<keyword evidence="7" id="KW-0349">Heme</keyword>
<feature type="transmembrane region" description="Helical" evidence="9">
    <location>
        <begin position="37"/>
        <end position="56"/>
    </location>
</feature>
<feature type="transmembrane region" description="Helical" evidence="9">
    <location>
        <begin position="68"/>
        <end position="87"/>
    </location>
</feature>
<dbReference type="InterPro" id="IPR036396">
    <property type="entry name" value="Cyt_P450_sf"/>
</dbReference>
<comment type="similarity">
    <text evidence="2">Belongs to the cytochrome P450 family.</text>
</comment>
<evidence type="ECO:0000256" key="1">
    <source>
        <dbReference type="ARBA" id="ARBA00001971"/>
    </source>
</evidence>
<feature type="binding site" description="axial binding residue" evidence="7">
    <location>
        <position position="484"/>
    </location>
    <ligand>
        <name>heme</name>
        <dbReference type="ChEBI" id="CHEBI:30413"/>
    </ligand>
    <ligandPart>
        <name>Fe</name>
        <dbReference type="ChEBI" id="CHEBI:18248"/>
    </ligandPart>
</feature>
<keyword evidence="5 7" id="KW-0408">Iron</keyword>
<dbReference type="EMBL" id="ML743568">
    <property type="protein sequence ID" value="KAE8139030.1"/>
    <property type="molecule type" value="Genomic_DNA"/>
</dbReference>
<evidence type="ECO:0000256" key="5">
    <source>
        <dbReference type="ARBA" id="ARBA00023004"/>
    </source>
</evidence>
<keyword evidence="6 10" id="KW-0503">Monooxygenase</keyword>
<protein>
    <submittedName>
        <fullName evidence="10">Cytochrome P450 monooxygenase</fullName>
    </submittedName>
</protein>
<dbReference type="InterPro" id="IPR050121">
    <property type="entry name" value="Cytochrome_P450_monoxygenase"/>
</dbReference>
<evidence type="ECO:0000313" key="11">
    <source>
        <dbReference type="Proteomes" id="UP000325672"/>
    </source>
</evidence>
<comment type="cofactor">
    <cofactor evidence="1 7">
        <name>heme</name>
        <dbReference type="ChEBI" id="CHEBI:30413"/>
    </cofactor>
</comment>
<dbReference type="Proteomes" id="UP000325672">
    <property type="component" value="Unassembled WGS sequence"/>
</dbReference>
<evidence type="ECO:0000256" key="9">
    <source>
        <dbReference type="SAM" id="Phobius"/>
    </source>
</evidence>
<dbReference type="AlphaFoldDB" id="A0A5N6SZ60"/>
<keyword evidence="11" id="KW-1185">Reference proteome</keyword>
<evidence type="ECO:0000256" key="2">
    <source>
        <dbReference type="ARBA" id="ARBA00010617"/>
    </source>
</evidence>
<keyword evidence="3 7" id="KW-0479">Metal-binding</keyword>
<dbReference type="CDD" id="cd11061">
    <property type="entry name" value="CYP67-like"/>
    <property type="match status" value="1"/>
</dbReference>
<name>A0A5N6SZ60_ASPPS</name>
<dbReference type="RefSeq" id="XP_031915093.1">
    <property type="nucleotide sequence ID" value="XM_032061817.1"/>
</dbReference>
<dbReference type="GO" id="GO:0004497">
    <property type="term" value="F:monooxygenase activity"/>
    <property type="evidence" value="ECO:0007669"/>
    <property type="project" value="UniProtKB-KW"/>
</dbReference>
<dbReference type="GO" id="GO:0016705">
    <property type="term" value="F:oxidoreductase activity, acting on paired donors, with incorporation or reduction of molecular oxygen"/>
    <property type="evidence" value="ECO:0007669"/>
    <property type="project" value="InterPro"/>
</dbReference>
<dbReference type="SUPFAM" id="SSF48264">
    <property type="entry name" value="Cytochrome P450"/>
    <property type="match status" value="1"/>
</dbReference>
<dbReference type="OrthoDB" id="6692864at2759"/>
<dbReference type="PANTHER" id="PTHR24305">
    <property type="entry name" value="CYTOCHROME P450"/>
    <property type="match status" value="1"/>
</dbReference>
<dbReference type="GO" id="GO:0005506">
    <property type="term" value="F:iron ion binding"/>
    <property type="evidence" value="ECO:0007669"/>
    <property type="project" value="InterPro"/>
</dbReference>
<evidence type="ECO:0000313" key="10">
    <source>
        <dbReference type="EMBL" id="KAE8139030.1"/>
    </source>
</evidence>
<sequence length="540" mass="61246">MFLRSLGVLPVLAGLSGVSVHHLLYRHGEWDLKGVDMVIFYMILTLALIALQYSSILPLTEVLQRPNWAWDIVKYHILGVYTSMLLYRAAFHRLNRFPGPFLARLSNFYVTSLAAKKLHLYEETERLHEKYGDYVRIGPTELSIRDPAAVKLIYGSSAKVAKGVWYTCSEPRISLETVRDKKAHAMQRKVWGQGFSSQALKHYEPRLSSYTAQLLTAIDSHLGQSMNVTQWFNYFSFDVMGDLAFGKAFNMLAEGKDQYFLTQLRGNMKAIGLTSHLSWIFPFFKRIPGLNAGYLKNLQWLAEQVDWRIKNPPHSPDIFSWVLQGYENGPMTKQDYANLTCDAELICVAGSDTTSATLTNMFFHLAKDQTLYKTLQAELDALEDLTQESLTEVKLLEAVTNETLRLHPAVPSGLQRLTPPEGLQINDTYIPGDVMVCIPMHSLFRDERVFPQPTEFIPERWTTRPELVKDPSALFPFGGGAYVCAGKQLAWMEIRRVVAEIVTQYNVTFAPDHSDDAFLDAAVDAFTIVPGPLKLTFQKR</sequence>
<accession>A0A5N6SZ60</accession>
<dbReference type="InterPro" id="IPR002401">
    <property type="entry name" value="Cyt_P450_E_grp-I"/>
</dbReference>
<organism evidence="10 11">
    <name type="scientific">Aspergillus pseudotamarii</name>
    <dbReference type="NCBI Taxonomy" id="132259"/>
    <lineage>
        <taxon>Eukaryota</taxon>
        <taxon>Fungi</taxon>
        <taxon>Dikarya</taxon>
        <taxon>Ascomycota</taxon>
        <taxon>Pezizomycotina</taxon>
        <taxon>Eurotiomycetes</taxon>
        <taxon>Eurotiomycetidae</taxon>
        <taxon>Eurotiales</taxon>
        <taxon>Aspergillaceae</taxon>
        <taxon>Aspergillus</taxon>
        <taxon>Aspergillus subgen. Circumdati</taxon>
    </lineage>
</organism>
<dbReference type="GO" id="GO:0020037">
    <property type="term" value="F:heme binding"/>
    <property type="evidence" value="ECO:0007669"/>
    <property type="project" value="InterPro"/>
</dbReference>
<dbReference type="Pfam" id="PF00067">
    <property type="entry name" value="p450"/>
    <property type="match status" value="1"/>
</dbReference>
<evidence type="ECO:0000256" key="7">
    <source>
        <dbReference type="PIRSR" id="PIRSR602401-1"/>
    </source>
</evidence>
<proteinExistence type="inferred from homology"/>
<evidence type="ECO:0000256" key="3">
    <source>
        <dbReference type="ARBA" id="ARBA00022723"/>
    </source>
</evidence>
<gene>
    <name evidence="10" type="ORF">BDV38DRAFT_291746</name>
</gene>
<keyword evidence="9" id="KW-0472">Membrane</keyword>
<evidence type="ECO:0000256" key="6">
    <source>
        <dbReference type="ARBA" id="ARBA00023033"/>
    </source>
</evidence>
<keyword evidence="8" id="KW-0175">Coiled coil</keyword>
<dbReference type="PANTHER" id="PTHR24305:SF187">
    <property type="entry name" value="P450, PUTATIVE (EUROFUNG)-RELATED"/>
    <property type="match status" value="1"/>
</dbReference>
<evidence type="ECO:0000256" key="8">
    <source>
        <dbReference type="SAM" id="Coils"/>
    </source>
</evidence>
<dbReference type="InterPro" id="IPR001128">
    <property type="entry name" value="Cyt_P450"/>
</dbReference>
<keyword evidence="9" id="KW-0812">Transmembrane</keyword>
<reference evidence="10 11" key="1">
    <citation type="submission" date="2019-04" db="EMBL/GenBank/DDBJ databases">
        <title>Friends and foes A comparative genomics study of 23 Aspergillus species from section Flavi.</title>
        <authorList>
            <consortium name="DOE Joint Genome Institute"/>
            <person name="Kjaerbolling I."/>
            <person name="Vesth T."/>
            <person name="Frisvad J.C."/>
            <person name="Nybo J.L."/>
            <person name="Theobald S."/>
            <person name="Kildgaard S."/>
            <person name="Isbrandt T."/>
            <person name="Kuo A."/>
            <person name="Sato A."/>
            <person name="Lyhne E.K."/>
            <person name="Kogle M.E."/>
            <person name="Wiebenga A."/>
            <person name="Kun R.S."/>
            <person name="Lubbers R.J."/>
            <person name="Makela M.R."/>
            <person name="Barry K."/>
            <person name="Chovatia M."/>
            <person name="Clum A."/>
            <person name="Daum C."/>
            <person name="Haridas S."/>
            <person name="He G."/>
            <person name="LaButti K."/>
            <person name="Lipzen A."/>
            <person name="Mondo S."/>
            <person name="Riley R."/>
            <person name="Salamov A."/>
            <person name="Simmons B.A."/>
            <person name="Magnuson J.K."/>
            <person name="Henrissat B."/>
            <person name="Mortensen U.H."/>
            <person name="Larsen T.O."/>
            <person name="Devries R.P."/>
            <person name="Grigoriev I.V."/>
            <person name="Machida M."/>
            <person name="Baker S.E."/>
            <person name="Andersen M.R."/>
        </authorList>
    </citation>
    <scope>NUCLEOTIDE SEQUENCE [LARGE SCALE GENOMIC DNA]</scope>
    <source>
        <strain evidence="10 11">CBS 117625</strain>
    </source>
</reference>
<feature type="coiled-coil region" evidence="8">
    <location>
        <begin position="365"/>
        <end position="392"/>
    </location>
</feature>
<dbReference type="PRINTS" id="PR00463">
    <property type="entry name" value="EP450I"/>
</dbReference>
<dbReference type="PRINTS" id="PR00385">
    <property type="entry name" value="P450"/>
</dbReference>
<dbReference type="Gene3D" id="1.10.630.10">
    <property type="entry name" value="Cytochrome P450"/>
    <property type="match status" value="1"/>
</dbReference>
<evidence type="ECO:0000256" key="4">
    <source>
        <dbReference type="ARBA" id="ARBA00023002"/>
    </source>
</evidence>
<dbReference type="GeneID" id="43646027"/>
<feature type="transmembrane region" description="Helical" evidence="9">
    <location>
        <begin position="6"/>
        <end position="25"/>
    </location>
</feature>
<keyword evidence="4" id="KW-0560">Oxidoreductase</keyword>
<keyword evidence="9" id="KW-1133">Transmembrane helix</keyword>